<dbReference type="EMBL" id="JABULH010000005">
    <property type="protein sequence ID" value="NTS65890.1"/>
    <property type="molecule type" value="Genomic_DNA"/>
</dbReference>
<comment type="caution">
    <text evidence="3">The sequence shown here is derived from an EMBL/GenBank/DDBJ whole genome shotgun (WGS) entry which is preliminary data.</text>
</comment>
<dbReference type="RefSeq" id="WP_174194523.1">
    <property type="nucleotide sequence ID" value="NZ_JABULH010000005.1"/>
</dbReference>
<feature type="domain" description="NAD(P)-binding" evidence="2">
    <location>
        <begin position="4"/>
        <end position="319"/>
    </location>
</feature>
<evidence type="ECO:0000313" key="3">
    <source>
        <dbReference type="EMBL" id="NTS65890.1"/>
    </source>
</evidence>
<dbReference type="PANTHER" id="PTHR43574">
    <property type="entry name" value="EPIMERASE-RELATED"/>
    <property type="match status" value="1"/>
</dbReference>
<organism evidence="3 4">
    <name type="scientific">Sphingomonas hominis</name>
    <dbReference type="NCBI Taxonomy" id="2741495"/>
    <lineage>
        <taxon>Bacteria</taxon>
        <taxon>Pseudomonadati</taxon>
        <taxon>Pseudomonadota</taxon>
        <taxon>Alphaproteobacteria</taxon>
        <taxon>Sphingomonadales</taxon>
        <taxon>Sphingomonadaceae</taxon>
        <taxon>Sphingomonas</taxon>
    </lineage>
</organism>
<sequence length="334" mass="36917">MATLVTGVAGFIGMHVAERLLARGTRVIGIDIVNDYYDPMLKQARLAKLRDAFGNAFTFLQVDFADMAALTAALSGLEFDRIVHLGGQAGVRYSIENPHAYMQANLVGHLNMLEIARARGSAHMVYASSSSVYGGNTKLPFAVEDRVDHPISLYAATKKADELISETYAHLYRLPLTGLRFFTVYGPWGRPDMAMWIFTKAMFAGEPIPVFNNGNMERDFTYIDDIVSGVVACHDNPPPHDGEEKAGGSHAPHRLYNIGNSNSEHLGRMIDLLERETGREAVRNYLPMQAGDVPRTYADVSAISRDLGYAPTTSIDVGVPRFVSWYRDYHRIAG</sequence>
<dbReference type="Gene3D" id="3.40.50.720">
    <property type="entry name" value="NAD(P)-binding Rossmann-like Domain"/>
    <property type="match status" value="1"/>
</dbReference>
<keyword evidence="4" id="KW-1185">Reference proteome</keyword>
<dbReference type="Proteomes" id="UP000621447">
    <property type="component" value="Unassembled WGS sequence"/>
</dbReference>
<gene>
    <name evidence="3" type="ORF">HRV97_12040</name>
</gene>
<dbReference type="SUPFAM" id="SSF51735">
    <property type="entry name" value="NAD(P)-binding Rossmann-fold domains"/>
    <property type="match status" value="1"/>
</dbReference>
<evidence type="ECO:0000256" key="1">
    <source>
        <dbReference type="ARBA" id="ARBA00023027"/>
    </source>
</evidence>
<dbReference type="PRINTS" id="PR01713">
    <property type="entry name" value="NUCEPIMERASE"/>
</dbReference>
<proteinExistence type="predicted"/>
<keyword evidence="1" id="KW-0520">NAD</keyword>
<name>A0ABX2JPZ4_9SPHN</name>
<dbReference type="Pfam" id="PF16363">
    <property type="entry name" value="GDP_Man_Dehyd"/>
    <property type="match status" value="1"/>
</dbReference>
<evidence type="ECO:0000259" key="2">
    <source>
        <dbReference type="Pfam" id="PF16363"/>
    </source>
</evidence>
<protein>
    <submittedName>
        <fullName evidence="3">SDR family NAD(P)-dependent oxidoreductase</fullName>
    </submittedName>
</protein>
<dbReference type="InterPro" id="IPR016040">
    <property type="entry name" value="NAD(P)-bd_dom"/>
</dbReference>
<evidence type="ECO:0000313" key="4">
    <source>
        <dbReference type="Proteomes" id="UP000621447"/>
    </source>
</evidence>
<dbReference type="InterPro" id="IPR036291">
    <property type="entry name" value="NAD(P)-bd_dom_sf"/>
</dbReference>
<reference evidence="3 4" key="1">
    <citation type="submission" date="2020-06" db="EMBL/GenBank/DDBJ databases">
        <title>Sphingomonas hominis sp. nov., a member of the Sphingomonas, isolated from the hair of a 22-year-old girl.</title>
        <authorList>
            <person name="Zhang D.-F."/>
            <person name="Cui X.-W."/>
        </authorList>
    </citation>
    <scope>NUCLEOTIDE SEQUENCE [LARGE SCALE GENOMIC DNA]</scope>
    <source>
        <strain evidence="3 4">HHU CXW</strain>
    </source>
</reference>
<accession>A0ABX2JPZ4</accession>